<protein>
    <submittedName>
        <fullName evidence="2">Uncharacterized protein</fullName>
    </submittedName>
</protein>
<dbReference type="AlphaFoldDB" id="A0AAV7QG70"/>
<sequence length="130" mass="14771">MRRDCRGWPGSAPGLLPEIYTHNSSHGAMMSRKMLASQGKTRKKDQNQEGRPRERETGTESDDYGRGSERAAIPKTIQKSGFKRDSREEAPVPDCCKRETNLRNLREEEMSRDSSHAPGGPWLLQERICN</sequence>
<proteinExistence type="predicted"/>
<dbReference type="Proteomes" id="UP001066276">
    <property type="component" value="Chromosome 6"/>
</dbReference>
<name>A0AAV7QG70_PLEWA</name>
<organism evidence="2 3">
    <name type="scientific">Pleurodeles waltl</name>
    <name type="common">Iberian ribbed newt</name>
    <dbReference type="NCBI Taxonomy" id="8319"/>
    <lineage>
        <taxon>Eukaryota</taxon>
        <taxon>Metazoa</taxon>
        <taxon>Chordata</taxon>
        <taxon>Craniata</taxon>
        <taxon>Vertebrata</taxon>
        <taxon>Euteleostomi</taxon>
        <taxon>Amphibia</taxon>
        <taxon>Batrachia</taxon>
        <taxon>Caudata</taxon>
        <taxon>Salamandroidea</taxon>
        <taxon>Salamandridae</taxon>
        <taxon>Pleurodelinae</taxon>
        <taxon>Pleurodeles</taxon>
    </lineage>
</organism>
<reference evidence="2" key="1">
    <citation type="journal article" date="2022" name="bioRxiv">
        <title>Sequencing and chromosome-scale assembly of the giantPleurodeles waltlgenome.</title>
        <authorList>
            <person name="Brown T."/>
            <person name="Elewa A."/>
            <person name="Iarovenko S."/>
            <person name="Subramanian E."/>
            <person name="Araus A.J."/>
            <person name="Petzold A."/>
            <person name="Susuki M."/>
            <person name="Suzuki K.-i.T."/>
            <person name="Hayashi T."/>
            <person name="Toyoda A."/>
            <person name="Oliveira C."/>
            <person name="Osipova E."/>
            <person name="Leigh N.D."/>
            <person name="Simon A."/>
            <person name="Yun M.H."/>
        </authorList>
    </citation>
    <scope>NUCLEOTIDE SEQUENCE</scope>
    <source>
        <strain evidence="2">20211129_DDA</strain>
        <tissue evidence="2">Liver</tissue>
    </source>
</reference>
<evidence type="ECO:0000313" key="2">
    <source>
        <dbReference type="EMBL" id="KAJ1139238.1"/>
    </source>
</evidence>
<feature type="compositionally biased region" description="Basic and acidic residues" evidence="1">
    <location>
        <begin position="44"/>
        <end position="69"/>
    </location>
</feature>
<dbReference type="EMBL" id="JANPWB010000010">
    <property type="protein sequence ID" value="KAJ1139238.1"/>
    <property type="molecule type" value="Genomic_DNA"/>
</dbReference>
<feature type="region of interest" description="Disordered" evidence="1">
    <location>
        <begin position="1"/>
        <end position="130"/>
    </location>
</feature>
<accession>A0AAV7QG70</accession>
<keyword evidence="3" id="KW-1185">Reference proteome</keyword>
<gene>
    <name evidence="2" type="ORF">NDU88_005613</name>
</gene>
<evidence type="ECO:0000313" key="3">
    <source>
        <dbReference type="Proteomes" id="UP001066276"/>
    </source>
</evidence>
<feature type="compositionally biased region" description="Basic and acidic residues" evidence="1">
    <location>
        <begin position="82"/>
        <end position="115"/>
    </location>
</feature>
<evidence type="ECO:0000256" key="1">
    <source>
        <dbReference type="SAM" id="MobiDB-lite"/>
    </source>
</evidence>
<comment type="caution">
    <text evidence="2">The sequence shown here is derived from an EMBL/GenBank/DDBJ whole genome shotgun (WGS) entry which is preliminary data.</text>
</comment>